<dbReference type="NCBIfam" id="TIGR00613">
    <property type="entry name" value="reco"/>
    <property type="match status" value="1"/>
</dbReference>
<dbReference type="Pfam" id="PF02565">
    <property type="entry name" value="RecO_C"/>
    <property type="match status" value="1"/>
</dbReference>
<reference evidence="9" key="2">
    <citation type="journal article" date="2021" name="PeerJ">
        <title>Extensive microbial diversity within the chicken gut microbiome revealed by metagenomics and culture.</title>
        <authorList>
            <person name="Gilroy R."/>
            <person name="Ravi A."/>
            <person name="Getino M."/>
            <person name="Pursley I."/>
            <person name="Horton D.L."/>
            <person name="Alikhan N.F."/>
            <person name="Baker D."/>
            <person name="Gharbi K."/>
            <person name="Hall N."/>
            <person name="Watson M."/>
            <person name="Adriaenssens E.M."/>
            <person name="Foster-Nyarko E."/>
            <person name="Jarju S."/>
            <person name="Secka A."/>
            <person name="Antonio M."/>
            <person name="Oren A."/>
            <person name="Chaudhuri R.R."/>
            <person name="La Ragione R."/>
            <person name="Hildebrand F."/>
            <person name="Pallen M.J."/>
        </authorList>
    </citation>
    <scope>NUCLEOTIDE SEQUENCE</scope>
    <source>
        <strain evidence="9">CHK186-9395</strain>
    </source>
</reference>
<evidence type="ECO:0000259" key="8">
    <source>
        <dbReference type="Pfam" id="PF11967"/>
    </source>
</evidence>
<dbReference type="PANTHER" id="PTHR33991">
    <property type="entry name" value="DNA REPAIR PROTEIN RECO"/>
    <property type="match status" value="1"/>
</dbReference>
<keyword evidence="3 7" id="KW-0227">DNA damage</keyword>
<feature type="domain" description="DNA replication/recombination mediator RecO N-terminal" evidence="8">
    <location>
        <begin position="1"/>
        <end position="78"/>
    </location>
</feature>
<evidence type="ECO:0000256" key="1">
    <source>
        <dbReference type="ARBA" id="ARBA00007452"/>
    </source>
</evidence>
<dbReference type="GO" id="GO:0006302">
    <property type="term" value="P:double-strand break repair"/>
    <property type="evidence" value="ECO:0007669"/>
    <property type="project" value="TreeGrafter"/>
</dbReference>
<evidence type="ECO:0000256" key="5">
    <source>
        <dbReference type="ARBA" id="ARBA00023204"/>
    </source>
</evidence>
<dbReference type="AlphaFoldDB" id="A0A9D1NED0"/>
<protein>
    <recommendedName>
        <fullName evidence="2 7">DNA repair protein RecO</fullName>
    </recommendedName>
    <alternativeName>
        <fullName evidence="6 7">Recombination protein O</fullName>
    </alternativeName>
</protein>
<keyword evidence="5 7" id="KW-0234">DNA repair</keyword>
<evidence type="ECO:0000256" key="6">
    <source>
        <dbReference type="ARBA" id="ARBA00033409"/>
    </source>
</evidence>
<dbReference type="Gene3D" id="2.40.50.140">
    <property type="entry name" value="Nucleic acid-binding proteins"/>
    <property type="match status" value="1"/>
</dbReference>
<comment type="similarity">
    <text evidence="1 7">Belongs to the RecO family.</text>
</comment>
<dbReference type="SUPFAM" id="SSF57863">
    <property type="entry name" value="ArfGap/RecO-like zinc finger"/>
    <property type="match status" value="1"/>
</dbReference>
<dbReference type="GO" id="GO:0043590">
    <property type="term" value="C:bacterial nucleoid"/>
    <property type="evidence" value="ECO:0007669"/>
    <property type="project" value="TreeGrafter"/>
</dbReference>
<comment type="caution">
    <text evidence="9">The sequence shown here is derived from an EMBL/GenBank/DDBJ whole genome shotgun (WGS) entry which is preliminary data.</text>
</comment>
<evidence type="ECO:0000256" key="7">
    <source>
        <dbReference type="HAMAP-Rule" id="MF_00201"/>
    </source>
</evidence>
<evidence type="ECO:0000256" key="2">
    <source>
        <dbReference type="ARBA" id="ARBA00021310"/>
    </source>
</evidence>
<dbReference type="InterPro" id="IPR022572">
    <property type="entry name" value="DNA_rep/recomb_RecO_N"/>
</dbReference>
<dbReference type="InterPro" id="IPR012340">
    <property type="entry name" value="NA-bd_OB-fold"/>
</dbReference>
<dbReference type="InterPro" id="IPR037278">
    <property type="entry name" value="ARFGAP/RecO"/>
</dbReference>
<comment type="function">
    <text evidence="7">Involved in DNA repair and RecF pathway recombination.</text>
</comment>
<evidence type="ECO:0000256" key="4">
    <source>
        <dbReference type="ARBA" id="ARBA00023172"/>
    </source>
</evidence>
<name>A0A9D1NED0_9FIRM</name>
<dbReference type="InterPro" id="IPR042242">
    <property type="entry name" value="RecO_C"/>
</dbReference>
<gene>
    <name evidence="7 9" type="primary">recO</name>
    <name evidence="9" type="ORF">IAA62_03435</name>
</gene>
<organism evidence="9 10">
    <name type="scientific">Candidatus Caccopulliclostridium gallistercoris</name>
    <dbReference type="NCBI Taxonomy" id="2840719"/>
    <lineage>
        <taxon>Bacteria</taxon>
        <taxon>Bacillati</taxon>
        <taxon>Bacillota</taxon>
        <taxon>Clostridia</taxon>
        <taxon>Candidatus Caccopulliclostridium</taxon>
    </lineage>
</organism>
<dbReference type="Gene3D" id="1.20.1440.120">
    <property type="entry name" value="Recombination protein O, C-terminal domain"/>
    <property type="match status" value="1"/>
</dbReference>
<dbReference type="EMBL" id="DVOJ01000013">
    <property type="protein sequence ID" value="HIV01588.1"/>
    <property type="molecule type" value="Genomic_DNA"/>
</dbReference>
<evidence type="ECO:0000256" key="3">
    <source>
        <dbReference type="ARBA" id="ARBA00022763"/>
    </source>
</evidence>
<evidence type="ECO:0000313" key="9">
    <source>
        <dbReference type="EMBL" id="HIV01588.1"/>
    </source>
</evidence>
<proteinExistence type="inferred from homology"/>
<sequence>MEEKIRAIVIKNIDFKEKDKQIVLFSLEKGKITAFLRGVKAPKAKLKYAKELFCFADYVLVEGKAGSVITSCEVIDTFFDITKKYENYACGAMILEVVNSVIGYNEPNPALFLECLRALKVLAYEDVKPEYVAVKFLISIFEGLGYQLSLNKCSSCGGPFIHKRFLNLDSGEITCLGCKAPNSIEISSTVHSALRVLFGTDYEKLSSLKLAENSEKETLSILAQNFEQRFSKKLKIF</sequence>
<accession>A0A9D1NED0</accession>
<dbReference type="HAMAP" id="MF_00201">
    <property type="entry name" value="RecO"/>
    <property type="match status" value="1"/>
</dbReference>
<dbReference type="InterPro" id="IPR003717">
    <property type="entry name" value="RecO"/>
</dbReference>
<dbReference type="Pfam" id="PF11967">
    <property type="entry name" value="RecO_N"/>
    <property type="match status" value="1"/>
</dbReference>
<dbReference type="PANTHER" id="PTHR33991:SF1">
    <property type="entry name" value="DNA REPAIR PROTEIN RECO"/>
    <property type="match status" value="1"/>
</dbReference>
<evidence type="ECO:0000313" key="10">
    <source>
        <dbReference type="Proteomes" id="UP000886861"/>
    </source>
</evidence>
<dbReference type="Proteomes" id="UP000886861">
    <property type="component" value="Unassembled WGS sequence"/>
</dbReference>
<keyword evidence="4 7" id="KW-0233">DNA recombination</keyword>
<dbReference type="GO" id="GO:0006310">
    <property type="term" value="P:DNA recombination"/>
    <property type="evidence" value="ECO:0007669"/>
    <property type="project" value="UniProtKB-UniRule"/>
</dbReference>
<dbReference type="SUPFAM" id="SSF50249">
    <property type="entry name" value="Nucleic acid-binding proteins"/>
    <property type="match status" value="1"/>
</dbReference>
<reference evidence="9" key="1">
    <citation type="submission" date="2020-10" db="EMBL/GenBank/DDBJ databases">
        <authorList>
            <person name="Gilroy R."/>
        </authorList>
    </citation>
    <scope>NUCLEOTIDE SEQUENCE</scope>
    <source>
        <strain evidence="9">CHK186-9395</strain>
    </source>
</reference>